<evidence type="ECO:0000256" key="8">
    <source>
        <dbReference type="SAM" id="MobiDB-lite"/>
    </source>
</evidence>
<evidence type="ECO:0000256" key="4">
    <source>
        <dbReference type="ARBA" id="ARBA00022723"/>
    </source>
</evidence>
<name>A0ABV5CX21_9ACTN</name>
<evidence type="ECO:0000313" key="10">
    <source>
        <dbReference type="Proteomes" id="UP001582793"/>
    </source>
</evidence>
<keyword evidence="7" id="KW-0503">Monooxygenase</keyword>
<keyword evidence="5" id="KW-0560">Oxidoreductase</keyword>
<feature type="region of interest" description="Disordered" evidence="8">
    <location>
        <begin position="1"/>
        <end position="47"/>
    </location>
</feature>
<dbReference type="InterPro" id="IPR036396">
    <property type="entry name" value="Cyt_P450_sf"/>
</dbReference>
<dbReference type="PRINTS" id="PR00359">
    <property type="entry name" value="BP450"/>
</dbReference>
<comment type="caution">
    <text evidence="9">The sequence shown here is derived from an EMBL/GenBank/DDBJ whole genome shotgun (WGS) entry which is preliminary data.</text>
</comment>
<dbReference type="Proteomes" id="UP001582793">
    <property type="component" value="Unassembled WGS sequence"/>
</dbReference>
<gene>
    <name evidence="9" type="ORF">AAFH96_26135</name>
</gene>
<dbReference type="InterPro" id="IPR017972">
    <property type="entry name" value="Cyt_P450_CS"/>
</dbReference>
<evidence type="ECO:0000256" key="5">
    <source>
        <dbReference type="ARBA" id="ARBA00023002"/>
    </source>
</evidence>
<evidence type="ECO:0000256" key="3">
    <source>
        <dbReference type="ARBA" id="ARBA00022617"/>
    </source>
</evidence>
<proteinExistence type="inferred from homology"/>
<dbReference type="RefSeq" id="WP_375735950.1">
    <property type="nucleotide sequence ID" value="NZ_JBCGDC010000097.1"/>
</dbReference>
<dbReference type="PANTHER" id="PTHR46696">
    <property type="entry name" value="P450, PUTATIVE (EUROFUNG)-RELATED"/>
    <property type="match status" value="1"/>
</dbReference>
<protein>
    <submittedName>
        <fullName evidence="9">Cytochrome P450</fullName>
    </submittedName>
</protein>
<feature type="region of interest" description="Disordered" evidence="8">
    <location>
        <begin position="247"/>
        <end position="267"/>
    </location>
</feature>
<sequence>MSADQAVPSRVGGSVGTPAARAVAGSGRDVGSGSVDGAGAPRAARRAGRARRRDRLVYLRSHPVLFTLLAATRRAPVRRIGRTVLVHGTRAYLDALTRVPLDRAAEGTTGGTARRLTEGGLLFDQEGTVHKGARRSLADDLGSAGVVRLRPVWTAVLERRLAPLATGGTVDLVDITAELAGATTAALLDLDTDPLVLADAARHAAATGAGQHMPGPSRPGSARAARLAAEALTDLVRDHAATRARCPAGAVPPVAGDGPARTADTGTAAGGEGAAGLAAMLAVAAINTTVAAIPRAAAWCADDDLWHWADDTATRPTLVTELLRVTAPTPLLPRVAAAPGTVDGCPVRAGDRLALIARHAVDAHRTDPSHDNPAPPQVAQLVFGAGPHACPGAALARAQLADTLAALAPYRPKVVRARADRRAALPGWAVLTVRATR</sequence>
<comment type="cofactor">
    <cofactor evidence="1">
        <name>heme</name>
        <dbReference type="ChEBI" id="CHEBI:30413"/>
    </cofactor>
</comment>
<evidence type="ECO:0000256" key="2">
    <source>
        <dbReference type="ARBA" id="ARBA00010617"/>
    </source>
</evidence>
<evidence type="ECO:0000256" key="6">
    <source>
        <dbReference type="ARBA" id="ARBA00023004"/>
    </source>
</evidence>
<dbReference type="InterPro" id="IPR002397">
    <property type="entry name" value="Cyt_P450_B"/>
</dbReference>
<evidence type="ECO:0000256" key="1">
    <source>
        <dbReference type="ARBA" id="ARBA00001971"/>
    </source>
</evidence>
<dbReference type="PANTHER" id="PTHR46696:SF5">
    <property type="entry name" value="CYTOCHROME P450 BJ-1"/>
    <property type="match status" value="1"/>
</dbReference>
<keyword evidence="4" id="KW-0479">Metal-binding</keyword>
<evidence type="ECO:0000313" key="9">
    <source>
        <dbReference type="EMBL" id="MFB6396553.1"/>
    </source>
</evidence>
<dbReference type="Gene3D" id="1.10.630.10">
    <property type="entry name" value="Cytochrome P450"/>
    <property type="match status" value="1"/>
</dbReference>
<reference evidence="9 10" key="1">
    <citation type="submission" date="2024-04" db="EMBL/GenBank/DDBJ databases">
        <title>Polymorphospora sp. isolated from Baiyangdian Lake in Xiong'an New Area.</title>
        <authorList>
            <person name="Zhang X."/>
            <person name="Liu J."/>
        </authorList>
    </citation>
    <scope>NUCLEOTIDE SEQUENCE [LARGE SCALE GENOMIC DNA]</scope>
    <source>
        <strain evidence="9 10">2-325</strain>
    </source>
</reference>
<keyword evidence="10" id="KW-1185">Reference proteome</keyword>
<keyword evidence="3" id="KW-0349">Heme</keyword>
<accession>A0ABV5CX21</accession>
<dbReference type="EMBL" id="JBCGDC010000097">
    <property type="protein sequence ID" value="MFB6396553.1"/>
    <property type="molecule type" value="Genomic_DNA"/>
</dbReference>
<feature type="compositionally biased region" description="Low complexity" evidence="8">
    <location>
        <begin position="255"/>
        <end position="267"/>
    </location>
</feature>
<dbReference type="PROSITE" id="PS00086">
    <property type="entry name" value="CYTOCHROME_P450"/>
    <property type="match status" value="1"/>
</dbReference>
<organism evidence="9 10">
    <name type="scientific">Polymorphospora lycopeni</name>
    <dbReference type="NCBI Taxonomy" id="3140240"/>
    <lineage>
        <taxon>Bacteria</taxon>
        <taxon>Bacillati</taxon>
        <taxon>Actinomycetota</taxon>
        <taxon>Actinomycetes</taxon>
        <taxon>Micromonosporales</taxon>
        <taxon>Micromonosporaceae</taxon>
        <taxon>Polymorphospora</taxon>
    </lineage>
</organism>
<evidence type="ECO:0000256" key="7">
    <source>
        <dbReference type="ARBA" id="ARBA00023033"/>
    </source>
</evidence>
<dbReference type="SUPFAM" id="SSF48264">
    <property type="entry name" value="Cytochrome P450"/>
    <property type="match status" value="1"/>
</dbReference>
<comment type="similarity">
    <text evidence="2">Belongs to the cytochrome P450 family.</text>
</comment>
<keyword evidence="6" id="KW-0408">Iron</keyword>